<dbReference type="EMBL" id="JACVVK020000097">
    <property type="protein sequence ID" value="KAK7493020.1"/>
    <property type="molecule type" value="Genomic_DNA"/>
</dbReference>
<comment type="caution">
    <text evidence="1">The sequence shown here is derived from an EMBL/GenBank/DDBJ whole genome shotgun (WGS) entry which is preliminary data.</text>
</comment>
<dbReference type="Proteomes" id="UP001519460">
    <property type="component" value="Unassembled WGS sequence"/>
</dbReference>
<protein>
    <submittedName>
        <fullName evidence="1">Uncharacterized protein</fullName>
    </submittedName>
</protein>
<sequence length="137" mass="15444">MCEPIVPVVQQAPSDLVAQFGWRYTFRYRLQDSVPGRLTETLSTELTLFQLSVDLFIPVRLLRSRRFAQIGYTSTQYGAHRLGMLATSMYTPYLYQVSGAVRHATLHYGACLQLHVTFTGMLAFGLQTRNMACVGTT</sequence>
<organism evidence="1 2">
    <name type="scientific">Batillaria attramentaria</name>
    <dbReference type="NCBI Taxonomy" id="370345"/>
    <lineage>
        <taxon>Eukaryota</taxon>
        <taxon>Metazoa</taxon>
        <taxon>Spiralia</taxon>
        <taxon>Lophotrochozoa</taxon>
        <taxon>Mollusca</taxon>
        <taxon>Gastropoda</taxon>
        <taxon>Caenogastropoda</taxon>
        <taxon>Sorbeoconcha</taxon>
        <taxon>Cerithioidea</taxon>
        <taxon>Batillariidae</taxon>
        <taxon>Batillaria</taxon>
    </lineage>
</organism>
<evidence type="ECO:0000313" key="2">
    <source>
        <dbReference type="Proteomes" id="UP001519460"/>
    </source>
</evidence>
<reference evidence="1 2" key="1">
    <citation type="journal article" date="2023" name="Sci. Data">
        <title>Genome assembly of the Korean intertidal mud-creeper Batillaria attramentaria.</title>
        <authorList>
            <person name="Patra A.K."/>
            <person name="Ho P.T."/>
            <person name="Jun S."/>
            <person name="Lee S.J."/>
            <person name="Kim Y."/>
            <person name="Won Y.J."/>
        </authorList>
    </citation>
    <scope>NUCLEOTIDE SEQUENCE [LARGE SCALE GENOMIC DNA]</scope>
    <source>
        <strain evidence="1">Wonlab-2016</strain>
    </source>
</reference>
<name>A0ABD0L0W0_9CAEN</name>
<accession>A0ABD0L0W0</accession>
<evidence type="ECO:0000313" key="1">
    <source>
        <dbReference type="EMBL" id="KAK7493020.1"/>
    </source>
</evidence>
<proteinExistence type="predicted"/>
<gene>
    <name evidence="1" type="ORF">BaRGS_00015750</name>
</gene>
<dbReference type="AlphaFoldDB" id="A0ABD0L0W0"/>
<keyword evidence="2" id="KW-1185">Reference proteome</keyword>